<keyword evidence="1" id="KW-0238">DNA-binding</keyword>
<gene>
    <name evidence="3" type="ORF">U6N30_13710</name>
</gene>
<dbReference type="PANTHER" id="PTHR30204">
    <property type="entry name" value="REDOX-CYCLING DRUG-SENSING TRANSCRIPTIONAL ACTIVATOR SOXR"/>
    <property type="match status" value="1"/>
</dbReference>
<dbReference type="InterPro" id="IPR000551">
    <property type="entry name" value="MerR-type_HTH_dom"/>
</dbReference>
<dbReference type="PANTHER" id="PTHR30204:SF3">
    <property type="entry name" value="HTH MERR-TYPE DOMAIN-CONTAINING PROTEIN"/>
    <property type="match status" value="1"/>
</dbReference>
<dbReference type="InterPro" id="IPR047057">
    <property type="entry name" value="MerR_fam"/>
</dbReference>
<evidence type="ECO:0000313" key="3">
    <source>
        <dbReference type="EMBL" id="WRL66984.1"/>
    </source>
</evidence>
<dbReference type="Proteomes" id="UP001324287">
    <property type="component" value="Chromosome"/>
</dbReference>
<evidence type="ECO:0000313" key="4">
    <source>
        <dbReference type="Proteomes" id="UP001324287"/>
    </source>
</evidence>
<reference evidence="3 4" key="1">
    <citation type="submission" date="2023-12" db="EMBL/GenBank/DDBJ databases">
        <title>Blastococcus brunescens sp. nov., an actonobacterium isolated from sandstone collected in sahara desert.</title>
        <authorList>
            <person name="Gtari M."/>
            <person name="Ghodhbane F."/>
        </authorList>
    </citation>
    <scope>NUCLEOTIDE SEQUENCE [LARGE SCALE GENOMIC DNA]</scope>
    <source>
        <strain evidence="3 4">BMG 8361</strain>
    </source>
</reference>
<dbReference type="SMART" id="SM00422">
    <property type="entry name" value="HTH_MERR"/>
    <property type="match status" value="1"/>
</dbReference>
<proteinExistence type="predicted"/>
<dbReference type="PROSITE" id="PS50937">
    <property type="entry name" value="HTH_MERR_2"/>
    <property type="match status" value="1"/>
</dbReference>
<feature type="domain" description="HTH merR-type" evidence="2">
    <location>
        <begin position="30"/>
        <end position="93"/>
    </location>
</feature>
<organism evidence="3 4">
    <name type="scientific">Blastococcus brunescens</name>
    <dbReference type="NCBI Taxonomy" id="1564165"/>
    <lineage>
        <taxon>Bacteria</taxon>
        <taxon>Bacillati</taxon>
        <taxon>Actinomycetota</taxon>
        <taxon>Actinomycetes</taxon>
        <taxon>Geodermatophilales</taxon>
        <taxon>Geodermatophilaceae</taxon>
        <taxon>Blastococcus</taxon>
    </lineage>
</organism>
<dbReference type="Gene3D" id="1.10.1660.10">
    <property type="match status" value="1"/>
</dbReference>
<protein>
    <submittedName>
        <fullName evidence="3">MerR family transcriptional regulator</fullName>
    </submittedName>
</protein>
<keyword evidence="4" id="KW-1185">Reference proteome</keyword>
<dbReference type="EMBL" id="CP141261">
    <property type="protein sequence ID" value="WRL66984.1"/>
    <property type="molecule type" value="Genomic_DNA"/>
</dbReference>
<name>A0ABZ1B848_9ACTN</name>
<dbReference type="InterPro" id="IPR009061">
    <property type="entry name" value="DNA-bd_dom_put_sf"/>
</dbReference>
<accession>A0ABZ1B848</accession>
<dbReference type="Pfam" id="PF13411">
    <property type="entry name" value="MerR_1"/>
    <property type="match status" value="1"/>
</dbReference>
<evidence type="ECO:0000259" key="2">
    <source>
        <dbReference type="PROSITE" id="PS50937"/>
    </source>
</evidence>
<dbReference type="SUPFAM" id="SSF46955">
    <property type="entry name" value="Putative DNA-binding domain"/>
    <property type="match status" value="1"/>
</dbReference>
<sequence length="179" mass="19125">MFSDAAVGAPPYDEVDTDLVGYRGPTACAAAGITYRQLDYWARTGLVAPSVRSATGSGTQRLYSFRDILVLKVVKRLLDTGVSLQNIRKAVDHLRTRGIKDLANVTLFSDGATVYECTSAEEVVDLLAGGQGVFGIAVSGALRELSGELAELPAERLDGGPVHAADDELSMRRRRRAAV</sequence>
<evidence type="ECO:0000256" key="1">
    <source>
        <dbReference type="ARBA" id="ARBA00023125"/>
    </source>
</evidence>